<dbReference type="InterPro" id="IPR002508">
    <property type="entry name" value="MurNAc-LAA_cat"/>
</dbReference>
<feature type="domain" description="MurNAc-LAA" evidence="4">
    <location>
        <begin position="52"/>
        <end position="262"/>
    </location>
</feature>
<evidence type="ECO:0000313" key="6">
    <source>
        <dbReference type="Proteomes" id="UP000664628"/>
    </source>
</evidence>
<evidence type="ECO:0000256" key="3">
    <source>
        <dbReference type="ARBA" id="ARBA00022801"/>
    </source>
</evidence>
<dbReference type="SUPFAM" id="SSF53187">
    <property type="entry name" value="Zn-dependent exopeptidases"/>
    <property type="match status" value="1"/>
</dbReference>
<dbReference type="PANTHER" id="PTHR30404">
    <property type="entry name" value="N-ACETYLMURAMOYL-L-ALANINE AMIDASE"/>
    <property type="match status" value="1"/>
</dbReference>
<comment type="catalytic activity">
    <reaction evidence="1">
        <text>Hydrolyzes the link between N-acetylmuramoyl residues and L-amino acid residues in certain cell-wall glycopeptides.</text>
        <dbReference type="EC" id="3.5.1.28"/>
    </reaction>
</comment>
<proteinExistence type="predicted"/>
<organism evidence="5 6">
    <name type="scientific">Fibrella forsythiae</name>
    <dbReference type="NCBI Taxonomy" id="2817061"/>
    <lineage>
        <taxon>Bacteria</taxon>
        <taxon>Pseudomonadati</taxon>
        <taxon>Bacteroidota</taxon>
        <taxon>Cytophagia</taxon>
        <taxon>Cytophagales</taxon>
        <taxon>Spirosomataceae</taxon>
        <taxon>Fibrella</taxon>
    </lineage>
</organism>
<dbReference type="EMBL" id="JAFMYW010000001">
    <property type="protein sequence ID" value="MBO0947875.1"/>
    <property type="molecule type" value="Genomic_DNA"/>
</dbReference>
<sequence>MRTTTKQPGKRQKSGVTKRVVIKKVVITKKAAKPVSPAVLRKLPLGGTIFYLASGHGGPDPGAIGKFGKSLLPEDEYAYDVTIRLADLLKKQGATVFMLVQDPNDGIRDDAVLKLDHDEVAYPHQVIPLNQTARLDQTTTAVNKLYASHKAAYQRFITIHVDSRSQGQTIDVFFYHHSNSPVGKRLASHIHQRFQANYKRHQPARPYSGKVSTRNTLYVVKNSHPPTVFIELGNIQNRLDQRRFLLASNRLALASWMMQGIIDDYRSRGKLP</sequence>
<dbReference type="Proteomes" id="UP000664628">
    <property type="component" value="Unassembled WGS sequence"/>
</dbReference>
<keyword evidence="6" id="KW-1185">Reference proteome</keyword>
<dbReference type="Gene3D" id="3.40.630.40">
    <property type="entry name" value="Zn-dependent exopeptidases"/>
    <property type="match status" value="1"/>
</dbReference>
<dbReference type="EC" id="3.5.1.28" evidence="2"/>
<protein>
    <recommendedName>
        <fullName evidence="2">N-acetylmuramoyl-L-alanine amidase</fullName>
        <ecNumber evidence="2">3.5.1.28</ecNumber>
    </recommendedName>
</protein>
<accession>A0ABS3JCZ4</accession>
<dbReference type="CDD" id="cd02696">
    <property type="entry name" value="MurNAc-LAA"/>
    <property type="match status" value="1"/>
</dbReference>
<evidence type="ECO:0000256" key="2">
    <source>
        <dbReference type="ARBA" id="ARBA00011901"/>
    </source>
</evidence>
<dbReference type="PANTHER" id="PTHR30404:SF0">
    <property type="entry name" value="N-ACETYLMURAMOYL-L-ALANINE AMIDASE AMIC"/>
    <property type="match status" value="1"/>
</dbReference>
<name>A0ABS3JCZ4_9BACT</name>
<reference evidence="5 6" key="1">
    <citation type="submission" date="2021-03" db="EMBL/GenBank/DDBJ databases">
        <title>Fibrella sp. HMF5405 genome sequencing and assembly.</title>
        <authorList>
            <person name="Kang H."/>
            <person name="Kim H."/>
            <person name="Bae S."/>
            <person name="Joh K."/>
        </authorList>
    </citation>
    <scope>NUCLEOTIDE SEQUENCE [LARGE SCALE GENOMIC DNA]</scope>
    <source>
        <strain evidence="5 6">HMF5405</strain>
    </source>
</reference>
<evidence type="ECO:0000259" key="4">
    <source>
        <dbReference type="Pfam" id="PF01520"/>
    </source>
</evidence>
<evidence type="ECO:0000256" key="1">
    <source>
        <dbReference type="ARBA" id="ARBA00001561"/>
    </source>
</evidence>
<dbReference type="InterPro" id="IPR050695">
    <property type="entry name" value="N-acetylmuramoyl_amidase_3"/>
</dbReference>
<comment type="caution">
    <text evidence="5">The sequence shown here is derived from an EMBL/GenBank/DDBJ whole genome shotgun (WGS) entry which is preliminary data.</text>
</comment>
<gene>
    <name evidence="5" type="ORF">J2I46_04730</name>
</gene>
<evidence type="ECO:0000313" key="5">
    <source>
        <dbReference type="EMBL" id="MBO0947875.1"/>
    </source>
</evidence>
<keyword evidence="3" id="KW-0378">Hydrolase</keyword>
<dbReference type="Pfam" id="PF01520">
    <property type="entry name" value="Amidase_3"/>
    <property type="match status" value="1"/>
</dbReference>